<evidence type="ECO:0000259" key="2">
    <source>
        <dbReference type="Pfam" id="PF01370"/>
    </source>
</evidence>
<dbReference type="InterPro" id="IPR001509">
    <property type="entry name" value="Epimerase_deHydtase"/>
</dbReference>
<name>A0ABY7YL37_9HYPH</name>
<evidence type="ECO:0000313" key="3">
    <source>
        <dbReference type="EMBL" id="WDR01909.1"/>
    </source>
</evidence>
<dbReference type="Pfam" id="PF01370">
    <property type="entry name" value="Epimerase"/>
    <property type="match status" value="1"/>
</dbReference>
<dbReference type="EMBL" id="CP118246">
    <property type="protein sequence ID" value="WDR01909.1"/>
    <property type="molecule type" value="Genomic_DNA"/>
</dbReference>
<dbReference type="Proteomes" id="UP001220530">
    <property type="component" value="Chromosome"/>
</dbReference>
<reference evidence="3 4" key="1">
    <citation type="submission" date="2023-02" db="EMBL/GenBank/DDBJ databases">
        <title>Devosia algicola sp. nov., isolated from the phycosphere of marine algae.</title>
        <authorList>
            <person name="Kim J.M."/>
            <person name="Lee J.K."/>
            <person name="Choi B.J."/>
            <person name="Bayburt H."/>
            <person name="Jeon C.O."/>
        </authorList>
    </citation>
    <scope>NUCLEOTIDE SEQUENCE [LARGE SCALE GENOMIC DNA]</scope>
    <source>
        <strain evidence="3 4">G20-9</strain>
    </source>
</reference>
<dbReference type="SUPFAM" id="SSF51735">
    <property type="entry name" value="NAD(P)-binding Rossmann-fold domains"/>
    <property type="match status" value="1"/>
</dbReference>
<dbReference type="RefSeq" id="WP_282218318.1">
    <property type="nucleotide sequence ID" value="NZ_CP118246.1"/>
</dbReference>
<protein>
    <submittedName>
        <fullName evidence="3">NAD-dependent epimerase/dehydratase family protein</fullName>
    </submittedName>
</protein>
<dbReference type="Gene3D" id="3.40.50.720">
    <property type="entry name" value="NAD(P)-binding Rossmann-like Domain"/>
    <property type="match status" value="1"/>
</dbReference>
<proteinExistence type="predicted"/>
<keyword evidence="1" id="KW-0520">NAD</keyword>
<accession>A0ABY7YL37</accession>
<sequence>MNFFFFGLGYSSQASAAAIRKMDANAPIGGTVRSADKLPGLRDRGLVADLFDGNAPNPALVPRIEAASHVVNSIAPDASGDAVLNHYGTTLVGSNNLEWLCYFSTVGVYGNFDGAWIDESAPCAPINHRSQQRVVVEQAWRDFAAAKNVPLLILRLAGIYGPGRSSFDKLLTGTAKRIVKSGQVFNRIHVVDIARVTALAAQQKLAGTFNLADDEPAAPQDIVTLAAAMAGREPPPEIDFEQAEMTPMARSFYADNKKVSNKAIKQALGIELLYPSLQRRLASDP</sequence>
<organism evidence="3 4">
    <name type="scientific">Devosia algicola</name>
    <dbReference type="NCBI Taxonomy" id="3026418"/>
    <lineage>
        <taxon>Bacteria</taxon>
        <taxon>Pseudomonadati</taxon>
        <taxon>Pseudomonadota</taxon>
        <taxon>Alphaproteobacteria</taxon>
        <taxon>Hyphomicrobiales</taxon>
        <taxon>Devosiaceae</taxon>
        <taxon>Devosia</taxon>
    </lineage>
</organism>
<evidence type="ECO:0000256" key="1">
    <source>
        <dbReference type="ARBA" id="ARBA00023027"/>
    </source>
</evidence>
<gene>
    <name evidence="3" type="ORF">PSQ19_14550</name>
</gene>
<dbReference type="PANTHER" id="PTHR43574">
    <property type="entry name" value="EPIMERASE-RELATED"/>
    <property type="match status" value="1"/>
</dbReference>
<evidence type="ECO:0000313" key="4">
    <source>
        <dbReference type="Proteomes" id="UP001220530"/>
    </source>
</evidence>
<keyword evidence="4" id="KW-1185">Reference proteome</keyword>
<dbReference type="InterPro" id="IPR036291">
    <property type="entry name" value="NAD(P)-bd_dom_sf"/>
</dbReference>
<feature type="domain" description="NAD-dependent epimerase/dehydratase" evidence="2">
    <location>
        <begin position="94"/>
        <end position="211"/>
    </location>
</feature>